<dbReference type="NCBIfam" id="TIGR02547">
    <property type="entry name" value="casA_cse1"/>
    <property type="match status" value="1"/>
</dbReference>
<keyword evidence="2" id="KW-1185">Reference proteome</keyword>
<organism evidence="1 2">
    <name type="scientific">Paracoccus spongiarum</name>
    <dbReference type="NCBI Taxonomy" id="3064387"/>
    <lineage>
        <taxon>Bacteria</taxon>
        <taxon>Pseudomonadati</taxon>
        <taxon>Pseudomonadota</taxon>
        <taxon>Alphaproteobacteria</taxon>
        <taxon>Rhodobacterales</taxon>
        <taxon>Paracoccaceae</taxon>
        <taxon>Paracoccus</taxon>
    </lineage>
</organism>
<name>A0ABT9J9M1_9RHOB</name>
<dbReference type="EMBL" id="JAVAMQ010000003">
    <property type="protein sequence ID" value="MDP5306425.1"/>
    <property type="molecule type" value="Genomic_DNA"/>
</dbReference>
<comment type="caution">
    <text evidence="1">The sequence shown here is derived from an EMBL/GenBank/DDBJ whole genome shotgun (WGS) entry which is preliminary data.</text>
</comment>
<dbReference type="InterPro" id="IPR013381">
    <property type="entry name" value="CRISPR-assoc_prot_Cse1"/>
</dbReference>
<protein>
    <submittedName>
        <fullName evidence="1">Type I-E CRISPR-associated protein Cse1/CasA</fullName>
    </submittedName>
</protein>
<proteinExistence type="predicted"/>
<dbReference type="RefSeq" id="WP_305962273.1">
    <property type="nucleotide sequence ID" value="NZ_JAVAMQ010000003.1"/>
</dbReference>
<reference evidence="1 2" key="1">
    <citation type="submission" date="2023-08" db="EMBL/GenBank/DDBJ databases">
        <authorList>
            <person name="Park J.-S."/>
        </authorList>
    </citation>
    <scope>NUCLEOTIDE SEQUENCE [LARGE SCALE GENOMIC DNA]</scope>
    <source>
        <strain evidence="1 2">2205BS29-5</strain>
    </source>
</reference>
<gene>
    <name evidence="1" type="primary">casA</name>
    <name evidence="1" type="ORF">Q5Y72_04905</name>
</gene>
<dbReference type="Proteomes" id="UP001224997">
    <property type="component" value="Unassembled WGS sequence"/>
</dbReference>
<dbReference type="Pfam" id="PF09481">
    <property type="entry name" value="CRISPR_Cse1"/>
    <property type="match status" value="1"/>
</dbReference>
<evidence type="ECO:0000313" key="1">
    <source>
        <dbReference type="EMBL" id="MDP5306425.1"/>
    </source>
</evidence>
<accession>A0ABT9J9M1</accession>
<sequence>MPLNLISDAWIPVIDTSGDRRRIAPWQMADSALLRPDWPRPDLNIACLELLIGLVALADPPAHVDDWQDRQEPDAERLRSRLMPFAPAFDLLGDGPRFMQELGGLAGEARATDLLFIDSGGEGGALTVREGRYQALDLPLAAMALYTMQTQAPSGGRGNLTSLRGGGPMTVLVDPGGGLWPLVWANVPDGRPARPEDLPWTRSTVTSEGGASRYPHQAHRAEVFFGMPRRFWLVADGDRVTAVIQRPNGTRYTGWTHPLTGYYRQKAGDDPLPVRPRAGFFGYRHWLGVAVQAMDGLRERPAMVRAWESRSPERAANLIVAGWAMENMKALDYVHARPPLVNLPDKKAVRANGMVGAAEHLAAALRGALAPVQARGEAREAAREEFYTRTQGPFEARLLELATEPAEDVARRWLKDMRRVGMAIFERLAMDGLADRRVPDQKAIVDAHKGLAMAFDGFTPLGRKAFAELVLPLPGKKKEAAA</sequence>
<evidence type="ECO:0000313" key="2">
    <source>
        <dbReference type="Proteomes" id="UP001224997"/>
    </source>
</evidence>